<dbReference type="Proteomes" id="UP000050360">
    <property type="component" value="Unassembled WGS sequence"/>
</dbReference>
<feature type="transmembrane region" description="Helical" evidence="6">
    <location>
        <begin position="84"/>
        <end position="107"/>
    </location>
</feature>
<evidence type="ECO:0000256" key="1">
    <source>
        <dbReference type="ARBA" id="ARBA00004651"/>
    </source>
</evidence>
<evidence type="ECO:0000256" key="2">
    <source>
        <dbReference type="ARBA" id="ARBA00022475"/>
    </source>
</evidence>
<sequence>MSQYRKSLGLLDLISFGVGGTIGSGIFVVPGIAAGIAGPGSILAWLLVALSATCVMFSLAWASSKYPSTGAFYSIYSSVFGKRLSATIVVLYMISAVFGIATIAAGIGQYISYLGYSDILRVEIGVIIFFATVNIIGARPSSNIEMILTLLKTIPLVILAFLLVPHIRPENFTPFFTGNMNDFLRTVIIVYWCFTGFEISAIPADETKNKNDIHRSLIIVMLIVTFVYLFLNITLMGSLGSLVIASSPAPLAEAASVAVKSSGNIMAFIGIIAMMSALNAYLLAASRVLQNISFEYRLPFVCHIGKNGTPFIAIMISAIAGASLLLFSNHFKELATISVITTLLPYLFICASALKMFDSLKIRIISTVGLLSTMVIFVASIF</sequence>
<organism evidence="7 8">
    <name type="scientific">Candidatus Methanoperedens nitratireducens</name>
    <dbReference type="NCBI Taxonomy" id="1392998"/>
    <lineage>
        <taxon>Archaea</taxon>
        <taxon>Methanobacteriati</taxon>
        <taxon>Methanobacteriota</taxon>
        <taxon>Stenosarchaea group</taxon>
        <taxon>Methanomicrobia</taxon>
        <taxon>Methanosarcinales</taxon>
        <taxon>ANME-2 cluster</taxon>
        <taxon>Candidatus Methanoperedentaceae</taxon>
        <taxon>Candidatus Methanoperedens</taxon>
    </lineage>
</organism>
<evidence type="ECO:0000256" key="6">
    <source>
        <dbReference type="SAM" id="Phobius"/>
    </source>
</evidence>
<evidence type="ECO:0000313" key="8">
    <source>
        <dbReference type="Proteomes" id="UP000050360"/>
    </source>
</evidence>
<dbReference type="GO" id="GO:0005886">
    <property type="term" value="C:plasma membrane"/>
    <property type="evidence" value="ECO:0007669"/>
    <property type="project" value="UniProtKB-SubCell"/>
</dbReference>
<evidence type="ECO:0000256" key="5">
    <source>
        <dbReference type="ARBA" id="ARBA00023136"/>
    </source>
</evidence>
<name>A0A0P8A993_9EURY</name>
<feature type="transmembrane region" description="Helical" evidence="6">
    <location>
        <begin position="42"/>
        <end position="63"/>
    </location>
</feature>
<gene>
    <name evidence="7" type="ORF">MPEBLZ_00539</name>
</gene>
<dbReference type="PANTHER" id="PTHR42770">
    <property type="entry name" value="AMINO ACID TRANSPORTER-RELATED"/>
    <property type="match status" value="1"/>
</dbReference>
<feature type="transmembrane region" description="Helical" evidence="6">
    <location>
        <begin position="364"/>
        <end position="381"/>
    </location>
</feature>
<dbReference type="AlphaFoldDB" id="A0A0P8A993"/>
<keyword evidence="2" id="KW-1003">Cell membrane</keyword>
<evidence type="ECO:0000256" key="4">
    <source>
        <dbReference type="ARBA" id="ARBA00022989"/>
    </source>
</evidence>
<keyword evidence="3 6" id="KW-0812">Transmembrane</keyword>
<keyword evidence="4 6" id="KW-1133">Transmembrane helix</keyword>
<comment type="subcellular location">
    <subcellularLocation>
        <location evidence="1">Cell membrane</location>
        <topology evidence="1">Multi-pass membrane protein</topology>
    </subcellularLocation>
</comment>
<dbReference type="PANTHER" id="PTHR42770:SF7">
    <property type="entry name" value="MEMBRANE PROTEIN"/>
    <property type="match status" value="1"/>
</dbReference>
<dbReference type="Pfam" id="PF13520">
    <property type="entry name" value="AA_permease_2"/>
    <property type="match status" value="1"/>
</dbReference>
<dbReference type="Gene3D" id="1.20.1740.10">
    <property type="entry name" value="Amino acid/polyamine transporter I"/>
    <property type="match status" value="1"/>
</dbReference>
<dbReference type="InterPro" id="IPR002293">
    <property type="entry name" value="AA/rel_permease1"/>
</dbReference>
<evidence type="ECO:0000256" key="3">
    <source>
        <dbReference type="ARBA" id="ARBA00022692"/>
    </source>
</evidence>
<feature type="transmembrane region" description="Helical" evidence="6">
    <location>
        <begin position="334"/>
        <end position="357"/>
    </location>
</feature>
<dbReference type="GO" id="GO:0022857">
    <property type="term" value="F:transmembrane transporter activity"/>
    <property type="evidence" value="ECO:0007669"/>
    <property type="project" value="InterPro"/>
</dbReference>
<feature type="transmembrane region" description="Helical" evidence="6">
    <location>
        <begin position="12"/>
        <end position="36"/>
    </location>
</feature>
<reference evidence="7 8" key="1">
    <citation type="submission" date="2015-09" db="EMBL/GenBank/DDBJ databases">
        <title>A metagenomics-based metabolic model of nitrate-dependent anaerobic oxidation of methane by Methanoperedens-like archaea.</title>
        <authorList>
            <person name="Arshad A."/>
            <person name="Speth D.R."/>
            <person name="De Graaf R.M."/>
            <person name="Op Den Camp H.J."/>
            <person name="Jetten M.S."/>
            <person name="Welte C.U."/>
        </authorList>
    </citation>
    <scope>NUCLEOTIDE SEQUENCE [LARGE SCALE GENOMIC DNA]</scope>
</reference>
<feature type="transmembrane region" description="Helical" evidence="6">
    <location>
        <begin position="144"/>
        <end position="163"/>
    </location>
</feature>
<feature type="transmembrane region" description="Helical" evidence="6">
    <location>
        <begin position="119"/>
        <end position="137"/>
    </location>
</feature>
<feature type="transmembrane region" description="Helical" evidence="6">
    <location>
        <begin position="183"/>
        <end position="204"/>
    </location>
</feature>
<feature type="transmembrane region" description="Helical" evidence="6">
    <location>
        <begin position="216"/>
        <end position="245"/>
    </location>
</feature>
<accession>A0A0P8A993</accession>
<dbReference type="InterPro" id="IPR050367">
    <property type="entry name" value="APC_superfamily"/>
</dbReference>
<feature type="transmembrane region" description="Helical" evidence="6">
    <location>
        <begin position="265"/>
        <end position="289"/>
    </location>
</feature>
<proteinExistence type="predicted"/>
<protein>
    <submittedName>
        <fullName evidence="7">Amino acid/polyamine/organocation transporter, APC superfamily</fullName>
    </submittedName>
</protein>
<dbReference type="EMBL" id="LKCM01000050">
    <property type="protein sequence ID" value="KPQ44860.1"/>
    <property type="molecule type" value="Genomic_DNA"/>
</dbReference>
<dbReference type="PIRSF" id="PIRSF006060">
    <property type="entry name" value="AA_transporter"/>
    <property type="match status" value="1"/>
</dbReference>
<comment type="caution">
    <text evidence="7">The sequence shown here is derived from an EMBL/GenBank/DDBJ whole genome shotgun (WGS) entry which is preliminary data.</text>
</comment>
<keyword evidence="5 6" id="KW-0472">Membrane</keyword>
<evidence type="ECO:0000313" key="7">
    <source>
        <dbReference type="EMBL" id="KPQ44860.1"/>
    </source>
</evidence>